<protein>
    <submittedName>
        <fullName evidence="6">NUDIX domain-containing protein</fullName>
    </submittedName>
</protein>
<comment type="similarity">
    <text evidence="2 4">Belongs to the Nudix hydrolase family.</text>
</comment>
<dbReference type="AlphaFoldDB" id="A0A3M2LTU3"/>
<accession>A0A3M2LTU3</accession>
<dbReference type="InterPro" id="IPR015797">
    <property type="entry name" value="NUDIX_hydrolase-like_dom_sf"/>
</dbReference>
<sequence length="202" mass="22506">MTCHRGGGVMSSSAAITVVEHGWWVRLLGMVQRTILIDDDGVTRASGLVYICSGYLVEGGRVLLVHHNGFNKWVPPGGHIEPGESFAETAVREVKEETGLLVEAISFQPEIIHPADGNATPEPVPFHVDIEREGFRVPALVQFYFVRRLPGQDEAQLQADLAEVYDVRWFGLDELDDLPTFEQVRSLARWAIRNYPIASERG</sequence>
<dbReference type="SUPFAM" id="SSF55811">
    <property type="entry name" value="Nudix"/>
    <property type="match status" value="1"/>
</dbReference>
<keyword evidence="3 4" id="KW-0378">Hydrolase</keyword>
<proteinExistence type="inferred from homology"/>
<dbReference type="PANTHER" id="PTHR43046">
    <property type="entry name" value="GDP-MANNOSE MANNOSYL HYDROLASE"/>
    <property type="match status" value="1"/>
</dbReference>
<evidence type="ECO:0000256" key="2">
    <source>
        <dbReference type="ARBA" id="ARBA00005582"/>
    </source>
</evidence>
<dbReference type="InterPro" id="IPR020476">
    <property type="entry name" value="Nudix_hydrolase"/>
</dbReference>
<dbReference type="PRINTS" id="PR00502">
    <property type="entry name" value="NUDIXFAMILY"/>
</dbReference>
<dbReference type="EMBL" id="RFFG01000060">
    <property type="protein sequence ID" value="RMI39973.1"/>
    <property type="molecule type" value="Genomic_DNA"/>
</dbReference>
<reference evidence="6 7" key="1">
    <citation type="submission" date="2018-10" db="EMBL/GenBank/DDBJ databases">
        <title>Isolation from soil.</title>
        <authorList>
            <person name="Hu J."/>
        </authorList>
    </citation>
    <scope>NUCLEOTIDE SEQUENCE [LARGE SCALE GENOMIC DNA]</scope>
    <source>
        <strain evidence="6 7">NEAU-Ht49</strain>
    </source>
</reference>
<evidence type="ECO:0000313" key="7">
    <source>
        <dbReference type="Proteomes" id="UP000282674"/>
    </source>
</evidence>
<dbReference type="InterPro" id="IPR020084">
    <property type="entry name" value="NUDIX_hydrolase_CS"/>
</dbReference>
<dbReference type="CDD" id="cd03674">
    <property type="entry name" value="NUDIX_Hydrolase"/>
    <property type="match status" value="1"/>
</dbReference>
<dbReference type="Pfam" id="PF00293">
    <property type="entry name" value="NUDIX"/>
    <property type="match status" value="1"/>
</dbReference>
<keyword evidence="7" id="KW-1185">Reference proteome</keyword>
<dbReference type="Gene3D" id="3.90.79.10">
    <property type="entry name" value="Nucleoside Triphosphate Pyrophosphohydrolase"/>
    <property type="match status" value="1"/>
</dbReference>
<evidence type="ECO:0000313" key="6">
    <source>
        <dbReference type="EMBL" id="RMI39973.1"/>
    </source>
</evidence>
<dbReference type="PROSITE" id="PS51462">
    <property type="entry name" value="NUDIX"/>
    <property type="match status" value="1"/>
</dbReference>
<dbReference type="InterPro" id="IPR000086">
    <property type="entry name" value="NUDIX_hydrolase_dom"/>
</dbReference>
<gene>
    <name evidence="6" type="ORF">EBO15_28170</name>
</gene>
<evidence type="ECO:0000256" key="1">
    <source>
        <dbReference type="ARBA" id="ARBA00001946"/>
    </source>
</evidence>
<dbReference type="GO" id="GO:0016787">
    <property type="term" value="F:hydrolase activity"/>
    <property type="evidence" value="ECO:0007669"/>
    <property type="project" value="UniProtKB-KW"/>
</dbReference>
<evidence type="ECO:0000259" key="5">
    <source>
        <dbReference type="PROSITE" id="PS51462"/>
    </source>
</evidence>
<dbReference type="PROSITE" id="PS00893">
    <property type="entry name" value="NUDIX_BOX"/>
    <property type="match status" value="1"/>
</dbReference>
<comment type="cofactor">
    <cofactor evidence="1">
        <name>Mg(2+)</name>
        <dbReference type="ChEBI" id="CHEBI:18420"/>
    </cofactor>
</comment>
<dbReference type="PANTHER" id="PTHR43046:SF14">
    <property type="entry name" value="MUTT_NUDIX FAMILY PROTEIN"/>
    <property type="match status" value="1"/>
</dbReference>
<feature type="domain" description="Nudix hydrolase" evidence="5">
    <location>
        <begin position="42"/>
        <end position="193"/>
    </location>
</feature>
<name>A0A3M2LTU3_9ACTN</name>
<evidence type="ECO:0000256" key="4">
    <source>
        <dbReference type="RuleBase" id="RU003476"/>
    </source>
</evidence>
<organism evidence="6 7">
    <name type="scientific">Actinomadura harenae</name>
    <dbReference type="NCBI Taxonomy" id="2483351"/>
    <lineage>
        <taxon>Bacteria</taxon>
        <taxon>Bacillati</taxon>
        <taxon>Actinomycetota</taxon>
        <taxon>Actinomycetes</taxon>
        <taxon>Streptosporangiales</taxon>
        <taxon>Thermomonosporaceae</taxon>
        <taxon>Actinomadura</taxon>
    </lineage>
</organism>
<comment type="caution">
    <text evidence="6">The sequence shown here is derived from an EMBL/GenBank/DDBJ whole genome shotgun (WGS) entry which is preliminary data.</text>
</comment>
<dbReference type="Proteomes" id="UP000282674">
    <property type="component" value="Unassembled WGS sequence"/>
</dbReference>
<evidence type="ECO:0000256" key="3">
    <source>
        <dbReference type="ARBA" id="ARBA00022801"/>
    </source>
</evidence>